<dbReference type="EMBL" id="WIXP02000001">
    <property type="protein sequence ID" value="KAF6215773.1"/>
    <property type="molecule type" value="Genomic_DNA"/>
</dbReference>
<proteinExistence type="predicted"/>
<keyword evidence="2" id="KW-0472">Membrane</keyword>
<dbReference type="PANTHER" id="PTHR21505:SF8">
    <property type="entry name" value="DPT-YFP REPRESSOR BY OVEREXPRESSION, ISOFORM D-RELATED"/>
    <property type="match status" value="1"/>
</dbReference>
<feature type="region of interest" description="Disordered" evidence="1">
    <location>
        <begin position="165"/>
        <end position="185"/>
    </location>
</feature>
<keyword evidence="5" id="KW-1185">Reference proteome</keyword>
<feature type="domain" description="MADF" evidence="3">
    <location>
        <begin position="13"/>
        <end position="53"/>
    </location>
</feature>
<gene>
    <name evidence="4" type="ORF">GE061_000108</name>
</gene>
<dbReference type="AlphaFoldDB" id="A0A8S9Y3N9"/>
<evidence type="ECO:0000313" key="4">
    <source>
        <dbReference type="EMBL" id="KAF6215773.1"/>
    </source>
</evidence>
<dbReference type="Pfam" id="PF10545">
    <property type="entry name" value="MADF_DNA_bdg"/>
    <property type="match status" value="1"/>
</dbReference>
<dbReference type="PANTHER" id="PTHR21505">
    <property type="entry name" value="MADF DOMAIN-CONTAINING PROTEIN-RELATED"/>
    <property type="match status" value="1"/>
</dbReference>
<dbReference type="Proteomes" id="UP000466442">
    <property type="component" value="Linkage Group LG1"/>
</dbReference>
<name>A0A8S9Y3N9_APOLU</name>
<dbReference type="OrthoDB" id="6617753at2759"/>
<sequence length="185" mass="21039">MSVRKRNQHIEEFIELYKSLTCLWKVKSKACHDRVVRDGAYEQLVNKMKEIEPEATKLSVVKEGSSDIFGPARAPTERGAPPNGSTRTDTARFFSLVYSGLHYALHVVYFAFFHVLRLFILLTPRSSTTFFGLDFSKCLRNFLICNQAISPSHFHKADPSGWGGEANRAYHRASQPERGGRQWAT</sequence>
<accession>A0A8S9Y3N9</accession>
<feature type="transmembrane region" description="Helical" evidence="2">
    <location>
        <begin position="103"/>
        <end position="122"/>
    </location>
</feature>
<organism evidence="4 5">
    <name type="scientific">Apolygus lucorum</name>
    <name type="common">Small green plant bug</name>
    <name type="synonym">Lygocoris lucorum</name>
    <dbReference type="NCBI Taxonomy" id="248454"/>
    <lineage>
        <taxon>Eukaryota</taxon>
        <taxon>Metazoa</taxon>
        <taxon>Ecdysozoa</taxon>
        <taxon>Arthropoda</taxon>
        <taxon>Hexapoda</taxon>
        <taxon>Insecta</taxon>
        <taxon>Pterygota</taxon>
        <taxon>Neoptera</taxon>
        <taxon>Paraneoptera</taxon>
        <taxon>Hemiptera</taxon>
        <taxon>Heteroptera</taxon>
        <taxon>Panheteroptera</taxon>
        <taxon>Cimicomorpha</taxon>
        <taxon>Miridae</taxon>
        <taxon>Mirini</taxon>
        <taxon>Apolygus</taxon>
    </lineage>
</organism>
<evidence type="ECO:0000256" key="1">
    <source>
        <dbReference type="SAM" id="MobiDB-lite"/>
    </source>
</evidence>
<comment type="caution">
    <text evidence="4">The sequence shown here is derived from an EMBL/GenBank/DDBJ whole genome shotgun (WGS) entry which is preliminary data.</text>
</comment>
<protein>
    <recommendedName>
        <fullName evidence="3">MADF domain-containing protein</fullName>
    </recommendedName>
</protein>
<evidence type="ECO:0000313" key="5">
    <source>
        <dbReference type="Proteomes" id="UP000466442"/>
    </source>
</evidence>
<evidence type="ECO:0000256" key="2">
    <source>
        <dbReference type="SAM" id="Phobius"/>
    </source>
</evidence>
<reference evidence="4" key="1">
    <citation type="journal article" date="2021" name="Mol. Ecol. Resour.">
        <title>Apolygus lucorum genome provides insights into omnivorousness and mesophyll feeding.</title>
        <authorList>
            <person name="Liu Y."/>
            <person name="Liu H."/>
            <person name="Wang H."/>
            <person name="Huang T."/>
            <person name="Liu B."/>
            <person name="Yang B."/>
            <person name="Yin L."/>
            <person name="Li B."/>
            <person name="Zhang Y."/>
            <person name="Zhang S."/>
            <person name="Jiang F."/>
            <person name="Zhang X."/>
            <person name="Ren Y."/>
            <person name="Wang B."/>
            <person name="Wang S."/>
            <person name="Lu Y."/>
            <person name="Wu K."/>
            <person name="Fan W."/>
            <person name="Wang G."/>
        </authorList>
    </citation>
    <scope>NUCLEOTIDE SEQUENCE</scope>
    <source>
        <strain evidence="4">12Hb</strain>
    </source>
</reference>
<dbReference type="InterPro" id="IPR006578">
    <property type="entry name" value="MADF-dom"/>
</dbReference>
<keyword evidence="2" id="KW-0812">Transmembrane</keyword>
<feature type="compositionally biased region" description="Basic and acidic residues" evidence="1">
    <location>
        <begin position="174"/>
        <end position="185"/>
    </location>
</feature>
<evidence type="ECO:0000259" key="3">
    <source>
        <dbReference type="Pfam" id="PF10545"/>
    </source>
</evidence>
<keyword evidence="2" id="KW-1133">Transmembrane helix</keyword>